<gene>
    <name evidence="2" type="ORF">STAFG_2551</name>
</gene>
<dbReference type="EMBL" id="AOPY01001376">
    <property type="protein sequence ID" value="EPJ40398.1"/>
    <property type="molecule type" value="Genomic_DNA"/>
</dbReference>
<protein>
    <recommendedName>
        <fullName evidence="1">Transposase IS701-like DDE domain-containing protein</fullName>
    </recommendedName>
</protein>
<evidence type="ECO:0000313" key="2">
    <source>
        <dbReference type="EMBL" id="EPJ40398.1"/>
    </source>
</evidence>
<dbReference type="HOGENOM" id="CLU_2083440_0_0_11"/>
<dbReference type="Pfam" id="PF13546">
    <property type="entry name" value="DDE_5"/>
    <property type="match status" value="1"/>
</dbReference>
<dbReference type="PANTHER" id="PTHR33627">
    <property type="entry name" value="TRANSPOSASE"/>
    <property type="match status" value="1"/>
</dbReference>
<dbReference type="InterPro" id="IPR039365">
    <property type="entry name" value="IS701-like"/>
</dbReference>
<reference evidence="2 3" key="1">
    <citation type="submission" date="2013-02" db="EMBL/GenBank/DDBJ databases">
        <title>Draft Genome Sequence of Streptomyces afghaniensis, Which Produces Compounds of the Julimycin B-Complex.</title>
        <authorList>
            <person name="Gruening B.A."/>
            <person name="Praeg A."/>
            <person name="Erxleben A."/>
            <person name="Guenther S."/>
            <person name="Fiedler H.-P."/>
            <person name="Goodfellow M."/>
            <person name="Mueller M."/>
        </authorList>
    </citation>
    <scope>NUCLEOTIDE SEQUENCE [LARGE SCALE GENOMIC DNA]</scope>
    <source>
        <strain evidence="2 3">772</strain>
    </source>
</reference>
<proteinExistence type="predicted"/>
<evidence type="ECO:0000259" key="1">
    <source>
        <dbReference type="Pfam" id="PF13546"/>
    </source>
</evidence>
<evidence type="ECO:0000313" key="3">
    <source>
        <dbReference type="Proteomes" id="UP000015001"/>
    </source>
</evidence>
<keyword evidence="3" id="KW-1185">Reference proteome</keyword>
<dbReference type="PATRIC" id="fig|1283301.3.peg.2525"/>
<dbReference type="AlphaFoldDB" id="S4MLI5"/>
<accession>S4MLI5</accession>
<dbReference type="Proteomes" id="UP000015001">
    <property type="component" value="Unassembled WGS sequence"/>
</dbReference>
<dbReference type="PANTHER" id="PTHR33627:SF1">
    <property type="entry name" value="TRANSPOSASE"/>
    <property type="match status" value="1"/>
</dbReference>
<sequence length="117" mass="13038">MREYIVEHLHDEAAMLVVDETGDVKKGADTVGVQHQHQHQHSGTAGRIENSRVAVHLVYADERGHAAVDRELYIPRSWKCPSGLLSGSPKPRTALEGLGIRSPLGPRGGLFRWTRRR</sequence>
<comment type="caution">
    <text evidence="2">The sequence shown here is derived from an EMBL/GenBank/DDBJ whole genome shotgun (WGS) entry which is preliminary data.</text>
</comment>
<organism evidence="2 3">
    <name type="scientific">Streptomyces afghaniensis 772</name>
    <dbReference type="NCBI Taxonomy" id="1283301"/>
    <lineage>
        <taxon>Bacteria</taxon>
        <taxon>Bacillati</taxon>
        <taxon>Actinomycetota</taxon>
        <taxon>Actinomycetes</taxon>
        <taxon>Kitasatosporales</taxon>
        <taxon>Streptomycetaceae</taxon>
        <taxon>Streptomyces</taxon>
    </lineage>
</organism>
<dbReference type="InterPro" id="IPR038721">
    <property type="entry name" value="IS701-like_DDE_dom"/>
</dbReference>
<feature type="domain" description="Transposase IS701-like DDE" evidence="1">
    <location>
        <begin position="5"/>
        <end position="82"/>
    </location>
</feature>
<name>S4MLI5_9ACTN</name>